<dbReference type="Proteomes" id="UP000653797">
    <property type="component" value="Unassembled WGS sequence"/>
</dbReference>
<dbReference type="InterPro" id="IPR001646">
    <property type="entry name" value="5peptide_repeat"/>
</dbReference>
<keyword evidence="2" id="KW-1185">Reference proteome</keyword>
<accession>A0A927B7D5</accession>
<reference evidence="1" key="1">
    <citation type="submission" date="2020-09" db="EMBL/GenBank/DDBJ databases">
        <authorList>
            <person name="Kim M.K."/>
        </authorList>
    </citation>
    <scope>NUCLEOTIDE SEQUENCE</scope>
    <source>
        <strain evidence="1">BT704</strain>
    </source>
</reference>
<name>A0A927B7D5_9BACT</name>
<proteinExistence type="predicted"/>
<dbReference type="AlphaFoldDB" id="A0A927B7D5"/>
<sequence>MLYKANLTKTNLQYATLVKTDFEDAILNNLSCVIKSRTGYCEP</sequence>
<dbReference type="Pfam" id="PF00805">
    <property type="entry name" value="Pentapeptide"/>
    <property type="match status" value="1"/>
</dbReference>
<comment type="caution">
    <text evidence="1">The sequence shown here is derived from an EMBL/GenBank/DDBJ whole genome shotgun (WGS) entry which is preliminary data.</text>
</comment>
<organism evidence="1 2">
    <name type="scientific">Spirosoma validum</name>
    <dbReference type="NCBI Taxonomy" id="2771355"/>
    <lineage>
        <taxon>Bacteria</taxon>
        <taxon>Pseudomonadati</taxon>
        <taxon>Bacteroidota</taxon>
        <taxon>Cytophagia</taxon>
        <taxon>Cytophagales</taxon>
        <taxon>Cytophagaceae</taxon>
        <taxon>Spirosoma</taxon>
    </lineage>
</organism>
<gene>
    <name evidence="1" type="ORF">IC230_26955</name>
</gene>
<evidence type="ECO:0000313" key="2">
    <source>
        <dbReference type="Proteomes" id="UP000653797"/>
    </source>
</evidence>
<protein>
    <submittedName>
        <fullName evidence="1">Pentapeptide repeat-containing protein</fullName>
    </submittedName>
</protein>
<dbReference type="EMBL" id="JACXAA010000013">
    <property type="protein sequence ID" value="MBD2756556.1"/>
    <property type="molecule type" value="Genomic_DNA"/>
</dbReference>
<evidence type="ECO:0000313" key="1">
    <source>
        <dbReference type="EMBL" id="MBD2756556.1"/>
    </source>
</evidence>
<dbReference type="SUPFAM" id="SSF141571">
    <property type="entry name" value="Pentapeptide repeat-like"/>
    <property type="match status" value="1"/>
</dbReference>